<evidence type="ECO:0000256" key="1">
    <source>
        <dbReference type="SAM" id="MobiDB-lite"/>
    </source>
</evidence>
<proteinExistence type="predicted"/>
<comment type="caution">
    <text evidence="2">The sequence shown here is derived from an EMBL/GenBank/DDBJ whole genome shotgun (WGS) entry which is preliminary data.</text>
</comment>
<name>A0A8T0KKP0_PHAAN</name>
<dbReference type="EMBL" id="JABFOF010000004">
    <property type="protein sequence ID" value="KAG2400264.1"/>
    <property type="molecule type" value="Genomic_DNA"/>
</dbReference>
<organism evidence="2 3">
    <name type="scientific">Phaseolus angularis</name>
    <name type="common">Azuki bean</name>
    <name type="synonym">Vigna angularis</name>
    <dbReference type="NCBI Taxonomy" id="3914"/>
    <lineage>
        <taxon>Eukaryota</taxon>
        <taxon>Viridiplantae</taxon>
        <taxon>Streptophyta</taxon>
        <taxon>Embryophyta</taxon>
        <taxon>Tracheophyta</taxon>
        <taxon>Spermatophyta</taxon>
        <taxon>Magnoliopsida</taxon>
        <taxon>eudicotyledons</taxon>
        <taxon>Gunneridae</taxon>
        <taxon>Pentapetalae</taxon>
        <taxon>rosids</taxon>
        <taxon>fabids</taxon>
        <taxon>Fabales</taxon>
        <taxon>Fabaceae</taxon>
        <taxon>Papilionoideae</taxon>
        <taxon>50 kb inversion clade</taxon>
        <taxon>NPAAA clade</taxon>
        <taxon>indigoferoid/millettioid clade</taxon>
        <taxon>Phaseoleae</taxon>
        <taxon>Vigna</taxon>
    </lineage>
</organism>
<dbReference type="Proteomes" id="UP000743370">
    <property type="component" value="Unassembled WGS sequence"/>
</dbReference>
<sequence>MREPSSVGLEGNDIVSPPSQALPERLRDFGQEDAFALWYELFPEKPDLLIKDIEGCRRRSLSQCRRAVCLRWRREARRIVRDGGKWG</sequence>
<protein>
    <submittedName>
        <fullName evidence="2">Uncharacterized protein</fullName>
    </submittedName>
</protein>
<dbReference type="AlphaFoldDB" id="A0A8T0KKP0"/>
<evidence type="ECO:0000313" key="3">
    <source>
        <dbReference type="Proteomes" id="UP000743370"/>
    </source>
</evidence>
<gene>
    <name evidence="2" type="ORF">HKW66_Vig0098820</name>
</gene>
<accession>A0A8T0KKP0</accession>
<evidence type="ECO:0000313" key="2">
    <source>
        <dbReference type="EMBL" id="KAG2400264.1"/>
    </source>
</evidence>
<reference evidence="2 3" key="1">
    <citation type="submission" date="2020-05" db="EMBL/GenBank/DDBJ databases">
        <title>Vigna angularis (adzuki bean) Var. LongXiaoDou No. 4 denovo assembly.</title>
        <authorList>
            <person name="Xiang H."/>
        </authorList>
    </citation>
    <scope>NUCLEOTIDE SEQUENCE [LARGE SCALE GENOMIC DNA]</scope>
    <source>
        <tissue evidence="2">Leaf</tissue>
    </source>
</reference>
<feature type="region of interest" description="Disordered" evidence="1">
    <location>
        <begin position="1"/>
        <end position="20"/>
    </location>
</feature>